<keyword evidence="9" id="KW-0067">ATP-binding</keyword>
<keyword evidence="10 13" id="KW-0175">Coiled coil</keyword>
<feature type="domain" description="Zinc-hook" evidence="14">
    <location>
        <begin position="405"/>
        <end position="503"/>
    </location>
</feature>
<keyword evidence="6" id="KW-0227">DNA damage</keyword>
<dbReference type="GO" id="GO:0005524">
    <property type="term" value="F:ATP binding"/>
    <property type="evidence" value="ECO:0007669"/>
    <property type="project" value="UniProtKB-KW"/>
</dbReference>
<evidence type="ECO:0000313" key="18">
    <source>
        <dbReference type="Proteomes" id="UP000050502"/>
    </source>
</evidence>
<dbReference type="FunCoup" id="A0A0M9UDZ3">
    <property type="interactions" value="53"/>
</dbReference>
<evidence type="ECO:0000256" key="12">
    <source>
        <dbReference type="PROSITE-ProRule" id="PRU00471"/>
    </source>
</evidence>
<evidence type="ECO:0000256" key="10">
    <source>
        <dbReference type="ARBA" id="ARBA00023054"/>
    </source>
</evidence>
<evidence type="ECO:0000256" key="5">
    <source>
        <dbReference type="ARBA" id="ARBA00022741"/>
    </source>
</evidence>
<dbReference type="PANTHER" id="PTHR32114">
    <property type="entry name" value="ABC TRANSPORTER ABCH.3"/>
    <property type="match status" value="1"/>
</dbReference>
<protein>
    <recommendedName>
        <fullName evidence="3">Nuclease SbcCD subunit C</fullName>
    </recommendedName>
</protein>
<dbReference type="Pfam" id="PF13558">
    <property type="entry name" value="SbcC_Walker_B"/>
    <property type="match status" value="1"/>
</dbReference>
<evidence type="ECO:0000256" key="2">
    <source>
        <dbReference type="ARBA" id="ARBA00011322"/>
    </source>
</evidence>
<dbReference type="AlphaFoldDB" id="A0A0M9UDZ3"/>
<evidence type="ECO:0000313" key="16">
    <source>
        <dbReference type="EMBL" id="KPL89597.1"/>
    </source>
</evidence>
<dbReference type="Gene3D" id="1.10.287.510">
    <property type="entry name" value="Helix hairpin bin"/>
    <property type="match status" value="1"/>
</dbReference>
<reference evidence="16 18" key="2">
    <citation type="submission" date="2015-07" db="EMBL/GenBank/DDBJ databases">
        <title>Whole genome sequence of Ardenticatena maritima DSM 23922.</title>
        <authorList>
            <person name="Hemp J."/>
            <person name="Ward L.M."/>
            <person name="Pace L.A."/>
            <person name="Fischer W.W."/>
        </authorList>
    </citation>
    <scope>NUCLEOTIDE SEQUENCE [LARGE SCALE GENOMIC DNA]</scope>
    <source>
        <strain evidence="16 18">110S</strain>
    </source>
</reference>
<dbReference type="Gene3D" id="3.40.50.300">
    <property type="entry name" value="P-loop containing nucleotide triphosphate hydrolases"/>
    <property type="match status" value="2"/>
</dbReference>
<dbReference type="SUPFAM" id="SSF52540">
    <property type="entry name" value="P-loop containing nucleoside triphosphate hydrolases"/>
    <property type="match status" value="1"/>
</dbReference>
<comment type="similarity">
    <text evidence="1">Belongs to the SMC family. SbcC subfamily.</text>
</comment>
<dbReference type="OrthoDB" id="9795626at2"/>
<dbReference type="InterPro" id="IPR013134">
    <property type="entry name" value="Zn_hook_RAD50"/>
</dbReference>
<evidence type="ECO:0000256" key="9">
    <source>
        <dbReference type="ARBA" id="ARBA00022840"/>
    </source>
</evidence>
<keyword evidence="8 12" id="KW-0862">Zinc</keyword>
<dbReference type="InParanoid" id="A0A0M9UDZ3"/>
<organism evidence="15 17">
    <name type="scientific">Ardenticatena maritima</name>
    <dbReference type="NCBI Taxonomy" id="872965"/>
    <lineage>
        <taxon>Bacteria</taxon>
        <taxon>Bacillati</taxon>
        <taxon>Chloroflexota</taxon>
        <taxon>Ardenticatenia</taxon>
        <taxon>Ardenticatenales</taxon>
        <taxon>Ardenticatenaceae</taxon>
        <taxon>Ardenticatena</taxon>
    </lineage>
</organism>
<dbReference type="Proteomes" id="UP000037784">
    <property type="component" value="Unassembled WGS sequence"/>
</dbReference>
<reference evidence="15 17" key="1">
    <citation type="journal article" date="2015" name="Genome Announc.">
        <title>Draft Genome Sequence of a Heterotrophic Facultative Anaerobic Thermophilic Bacterium, Ardenticatena maritima Strain 110ST.</title>
        <authorList>
            <person name="Kawaichi S."/>
            <person name="Yoshida T."/>
            <person name="Sako Y."/>
            <person name="Nakamura R."/>
        </authorList>
    </citation>
    <scope>NUCLEOTIDE SEQUENCE [LARGE SCALE GENOMIC DNA]</scope>
    <source>
        <strain evidence="15 17">110S</strain>
    </source>
</reference>
<gene>
    <name evidence="15" type="primary">sbcC</name>
    <name evidence="15" type="ORF">ARMA_2967</name>
    <name evidence="16" type="ORF">SE16_04045</name>
</gene>
<dbReference type="InterPro" id="IPR027417">
    <property type="entry name" value="P-loop_NTPase"/>
</dbReference>
<feature type="coiled-coil region" evidence="13">
    <location>
        <begin position="622"/>
        <end position="742"/>
    </location>
</feature>
<evidence type="ECO:0000256" key="3">
    <source>
        <dbReference type="ARBA" id="ARBA00013368"/>
    </source>
</evidence>
<evidence type="ECO:0000256" key="6">
    <source>
        <dbReference type="ARBA" id="ARBA00022763"/>
    </source>
</evidence>
<keyword evidence="5" id="KW-0547">Nucleotide-binding</keyword>
<comment type="subunit">
    <text evidence="2">Heterodimer of SbcC and SbcD.</text>
</comment>
<dbReference type="PANTHER" id="PTHR32114:SF2">
    <property type="entry name" value="ABC TRANSPORTER ABCH.3"/>
    <property type="match status" value="1"/>
</dbReference>
<reference evidence="17" key="3">
    <citation type="submission" date="2015-08" db="EMBL/GenBank/DDBJ databases">
        <title>Draft Genome Sequence of a Heterotrophic Facultative Anaerobic Bacterium Ardenticatena maritima Strain 110S.</title>
        <authorList>
            <person name="Kawaichi S."/>
            <person name="Yoshida T."/>
            <person name="Sako Y."/>
            <person name="Nakamura R."/>
        </authorList>
    </citation>
    <scope>NUCLEOTIDE SEQUENCE [LARGE SCALE GENOMIC DNA]</scope>
    <source>
        <strain evidence="17">110S</strain>
    </source>
</reference>
<dbReference type="GO" id="GO:0004527">
    <property type="term" value="F:exonuclease activity"/>
    <property type="evidence" value="ECO:0007669"/>
    <property type="project" value="UniProtKB-KW"/>
</dbReference>
<dbReference type="GO" id="GO:0046872">
    <property type="term" value="F:metal ion binding"/>
    <property type="evidence" value="ECO:0007669"/>
    <property type="project" value="UniProtKB-UniRule"/>
</dbReference>
<keyword evidence="15" id="KW-0269">Exonuclease</keyword>
<evidence type="ECO:0000259" key="14">
    <source>
        <dbReference type="PROSITE" id="PS51131"/>
    </source>
</evidence>
<dbReference type="RefSeq" id="WP_054494215.1">
    <property type="nucleotide sequence ID" value="NZ_BBZA01000278.1"/>
</dbReference>
<feature type="binding site" evidence="12">
    <location>
        <position position="451"/>
    </location>
    <ligand>
        <name>Zn(2+)</name>
        <dbReference type="ChEBI" id="CHEBI:29105"/>
    </ligand>
</feature>
<keyword evidence="11" id="KW-0234">DNA repair</keyword>
<dbReference type="InterPro" id="IPR038729">
    <property type="entry name" value="Rad50/SbcC_AAA"/>
</dbReference>
<evidence type="ECO:0000256" key="8">
    <source>
        <dbReference type="ARBA" id="ARBA00022833"/>
    </source>
</evidence>
<evidence type="ECO:0000256" key="1">
    <source>
        <dbReference type="ARBA" id="ARBA00006930"/>
    </source>
</evidence>
<evidence type="ECO:0000256" key="7">
    <source>
        <dbReference type="ARBA" id="ARBA00022801"/>
    </source>
</evidence>
<dbReference type="GO" id="GO:0006302">
    <property type="term" value="P:double-strand break repair"/>
    <property type="evidence" value="ECO:0007669"/>
    <property type="project" value="InterPro"/>
</dbReference>
<sequence length="909" mass="105038">MIPIALELRNFMSYRGTTTIDFEGIHLAAIIGDNGHGKSSILDAITWAIWGKSRAKSDNDLITRGQTDMRVAFTFELDGQRYRIIRIRNMEGRGTSQLELQLHNGTTWVNIGGSKLRETQNEIEKLLKVSYDTFINSAFILQGRADEFTTRKPAERKEILADILGLSVYDELETRAKEKARDAELQVVRCEREIEQVESEIAGIPALREEVQRIERELERLKAQKAEADAEHQRLLAQWNELVNKKEALTEKERTLKESQARYNTLQERARNVEKRIQADEALLAQREEIEKRYQDLQAARKEEALWNERLDALRRLEQEQRTLERRIEQERRALDDQLRQTERRIHELNRRIAEAISKLEAEAASLAREIEQQNAILAHQSDYEAQRAKAEAKLAELQALDEEREQLREHYQDRQTAISKLEAENAHLRKHIADLQERLQLLESQAGATCPVCRQPLAPEHRERVIAETRLDIERAEQAIAANKQRITDLQHELDAITQQGKQLRQQIESERPRWQKQFAQAEANLQRVAEARKRLAELERQLAERQAQLNQDDPAAAIASAERAELDTVQAQADELRARLEREEYAQEQRAQLAQVLERIAELGYDEAAHQKARQKVRALADAETQLRDLHSAQERLASNRELLASLRDNMATLTKQIETQAAEVAALREEIRQLPDIEKQKNEARQRLERLHQQHIDAERKLGAARQKLETAEKQRERLEALKKERATWRERLHAFKELQKAFGKKGVQALIIEAILPEIEEEANRLLDIMTNGRMWVRLESQRALVSKDAKIETLDIIIGDEAGERPYELYSGGEAFRVNFALRIALSRLLAQRSGARLQTLFIDEGFGSQDAAGRERLVEAINAIKDEFERIFVITHIEELKDMFPVRLIVTKGPEGSRVQRET</sequence>
<evidence type="ECO:0000313" key="15">
    <source>
        <dbReference type="EMBL" id="GAP64544.1"/>
    </source>
</evidence>
<dbReference type="EMBL" id="BBZA01000278">
    <property type="protein sequence ID" value="GAP64544.1"/>
    <property type="molecule type" value="Genomic_DNA"/>
</dbReference>
<dbReference type="STRING" id="872965.SE16_04045"/>
<dbReference type="PROSITE" id="PS51131">
    <property type="entry name" value="ZN_HOOK"/>
    <property type="match status" value="1"/>
</dbReference>
<evidence type="ECO:0000313" key="17">
    <source>
        <dbReference type="Proteomes" id="UP000037784"/>
    </source>
</evidence>
<keyword evidence="4 12" id="KW-0479">Metal-binding</keyword>
<keyword evidence="7" id="KW-0378">Hydrolase</keyword>
<evidence type="ECO:0000256" key="4">
    <source>
        <dbReference type="ARBA" id="ARBA00022723"/>
    </source>
</evidence>
<dbReference type="GO" id="GO:0016887">
    <property type="term" value="F:ATP hydrolysis activity"/>
    <property type="evidence" value="ECO:0007669"/>
    <property type="project" value="InterPro"/>
</dbReference>
<dbReference type="Pfam" id="PF04423">
    <property type="entry name" value="Rad50_zn_hook"/>
    <property type="match status" value="1"/>
</dbReference>
<name>A0A0M9UDZ3_9CHLR</name>
<evidence type="ECO:0000256" key="13">
    <source>
        <dbReference type="SAM" id="Coils"/>
    </source>
</evidence>
<dbReference type="EMBL" id="LGKN01000003">
    <property type="protein sequence ID" value="KPL89597.1"/>
    <property type="molecule type" value="Genomic_DNA"/>
</dbReference>
<accession>A0A0M9UDZ3</accession>
<keyword evidence="15" id="KW-0540">Nuclease</keyword>
<evidence type="ECO:0000256" key="11">
    <source>
        <dbReference type="ARBA" id="ARBA00023204"/>
    </source>
</evidence>
<dbReference type="PATRIC" id="fig|872965.6.peg.780"/>
<proteinExistence type="inferred from homology"/>
<keyword evidence="17" id="KW-1185">Reference proteome</keyword>
<comment type="caution">
    <text evidence="15">The sequence shown here is derived from an EMBL/GenBank/DDBJ whole genome shotgun (WGS) entry which is preliminary data.</text>
</comment>
<dbReference type="Proteomes" id="UP000050502">
    <property type="component" value="Unassembled WGS sequence"/>
</dbReference>
<dbReference type="SUPFAM" id="SSF75712">
    <property type="entry name" value="Rad50 coiled-coil Zn hook"/>
    <property type="match status" value="1"/>
</dbReference>
<dbReference type="Pfam" id="PF13476">
    <property type="entry name" value="AAA_23"/>
    <property type="match status" value="1"/>
</dbReference>
<feature type="binding site" evidence="12">
    <location>
        <position position="454"/>
    </location>
    <ligand>
        <name>Zn(2+)</name>
        <dbReference type="ChEBI" id="CHEBI:29105"/>
    </ligand>
</feature>
<feature type="coiled-coil region" evidence="13">
    <location>
        <begin position="173"/>
        <end position="588"/>
    </location>
</feature>